<reference evidence="6" key="1">
    <citation type="submission" date="2019-12" db="EMBL/GenBank/DDBJ databases">
        <title>Genome sequence of Babesia ovis.</title>
        <authorList>
            <person name="Yamagishi J."/>
            <person name="Sevinc F."/>
            <person name="Xuan X."/>
        </authorList>
    </citation>
    <scope>NUCLEOTIDE SEQUENCE</scope>
    <source>
        <strain evidence="6">Selcuk</strain>
    </source>
</reference>
<evidence type="ECO:0000313" key="6">
    <source>
        <dbReference type="EMBL" id="GFE55084.1"/>
    </source>
</evidence>
<dbReference type="Gene3D" id="2.40.50.140">
    <property type="entry name" value="Nucleic acid-binding proteins"/>
    <property type="match status" value="1"/>
</dbReference>
<dbReference type="InterPro" id="IPR012340">
    <property type="entry name" value="NA-bd_OB-fold"/>
</dbReference>
<dbReference type="AlphaFoldDB" id="A0A9W5TBC2"/>
<dbReference type="SUPFAM" id="SSF50249">
    <property type="entry name" value="Nucleic acid-binding proteins"/>
    <property type="match status" value="1"/>
</dbReference>
<evidence type="ECO:0000256" key="2">
    <source>
        <dbReference type="ARBA" id="ARBA00022884"/>
    </source>
</evidence>
<feature type="domain" description="TRNA-binding" evidence="5">
    <location>
        <begin position="223"/>
        <end position="326"/>
    </location>
</feature>
<comment type="caution">
    <text evidence="6">The sequence shown here is derived from an EMBL/GenBank/DDBJ whole genome shotgun (WGS) entry which is preliminary data.</text>
</comment>
<dbReference type="InterPro" id="IPR010987">
    <property type="entry name" value="Glutathione-S-Trfase_C-like"/>
</dbReference>
<dbReference type="PANTHER" id="PTHR11586:SF33">
    <property type="entry name" value="AMINOACYL TRNA SYNTHASE COMPLEX-INTERACTING MULTIFUNCTIONAL PROTEIN 1"/>
    <property type="match status" value="1"/>
</dbReference>
<dbReference type="InterPro" id="IPR002547">
    <property type="entry name" value="tRNA-bd_dom"/>
</dbReference>
<dbReference type="PANTHER" id="PTHR11586">
    <property type="entry name" value="TRNA-AMINOACYLATION COFACTOR ARC1 FAMILY MEMBER"/>
    <property type="match status" value="1"/>
</dbReference>
<evidence type="ECO:0000259" key="4">
    <source>
        <dbReference type="PROSITE" id="PS50405"/>
    </source>
</evidence>
<dbReference type="GO" id="GO:0000049">
    <property type="term" value="F:tRNA binding"/>
    <property type="evidence" value="ECO:0007669"/>
    <property type="project" value="UniProtKB-UniRule"/>
</dbReference>
<dbReference type="EMBL" id="BLIY01000017">
    <property type="protein sequence ID" value="GFE55084.1"/>
    <property type="molecule type" value="Genomic_DNA"/>
</dbReference>
<accession>A0A9W5TBC2</accession>
<keyword evidence="2 3" id="KW-0694">RNA-binding</keyword>
<dbReference type="Gene3D" id="1.20.1050.10">
    <property type="match status" value="1"/>
</dbReference>
<keyword evidence="7" id="KW-1185">Reference proteome</keyword>
<dbReference type="InterPro" id="IPR053836">
    <property type="entry name" value="Arc1-like_N"/>
</dbReference>
<dbReference type="Proteomes" id="UP001057455">
    <property type="component" value="Unassembled WGS sequence"/>
</dbReference>
<evidence type="ECO:0000256" key="3">
    <source>
        <dbReference type="PROSITE-ProRule" id="PRU00209"/>
    </source>
</evidence>
<dbReference type="SUPFAM" id="SSF47616">
    <property type="entry name" value="GST C-terminal domain-like"/>
    <property type="match status" value="1"/>
</dbReference>
<dbReference type="InterPro" id="IPR036282">
    <property type="entry name" value="Glutathione-S-Trfase_C_sf"/>
</dbReference>
<protein>
    <submittedName>
        <fullName evidence="6">tRNA binding domain-containing protein</fullName>
    </submittedName>
</protein>
<sequence length="354" mass="39322">MLEVIVFSDSVEGRLARLLWSYGQFKNVSLTLSPTRTETIVKDNGEISLKQWPSLLEVAGKGAPTEEVLVPSAQAQKETMYSWIDFAFQRDFSITQKDSLMTLNAYLEAHTFFVGSTITLADLVMYVSTHSWMLKSEAHDRVEFVNVVRWFDHVQHLPGIVNNFKELPLVSVDKDMDLVTAVMENVAVSATSATAKTTKAVVDAKPKKQKAPKPVVDERPIADVSRLNIKVGQVMSVERHPEADRLYCLKIDLGEPELRDICSGLVDYLKPEQIMSQYVCVLSNMKPKSLRGKMSNGMVLCVSNADHTELELLHPAEGTPVGERIVIEGCEGEPDEVLSTKTGKDPFVAVQPVC</sequence>
<dbReference type="CDD" id="cd10289">
    <property type="entry name" value="GST_C_AaRS_like"/>
    <property type="match status" value="1"/>
</dbReference>
<evidence type="ECO:0000313" key="7">
    <source>
        <dbReference type="Proteomes" id="UP001057455"/>
    </source>
</evidence>
<dbReference type="CDD" id="cd02799">
    <property type="entry name" value="tRNA_bind_EMAP-II_like"/>
    <property type="match status" value="1"/>
</dbReference>
<dbReference type="PROSITE" id="PS50886">
    <property type="entry name" value="TRBD"/>
    <property type="match status" value="1"/>
</dbReference>
<keyword evidence="1 3" id="KW-0820">tRNA-binding</keyword>
<organism evidence="6 7">
    <name type="scientific">Babesia ovis</name>
    <dbReference type="NCBI Taxonomy" id="5869"/>
    <lineage>
        <taxon>Eukaryota</taxon>
        <taxon>Sar</taxon>
        <taxon>Alveolata</taxon>
        <taxon>Apicomplexa</taxon>
        <taxon>Aconoidasida</taxon>
        <taxon>Piroplasmida</taxon>
        <taxon>Babesiidae</taxon>
        <taxon>Babesia</taxon>
    </lineage>
</organism>
<evidence type="ECO:0000259" key="5">
    <source>
        <dbReference type="PROSITE" id="PS50886"/>
    </source>
</evidence>
<evidence type="ECO:0000256" key="1">
    <source>
        <dbReference type="ARBA" id="ARBA00022555"/>
    </source>
</evidence>
<dbReference type="GO" id="GO:0032991">
    <property type="term" value="C:protein-containing complex"/>
    <property type="evidence" value="ECO:0007669"/>
    <property type="project" value="UniProtKB-ARBA"/>
</dbReference>
<feature type="domain" description="GST C-terminal" evidence="4">
    <location>
        <begin position="1"/>
        <end position="178"/>
    </location>
</feature>
<dbReference type="InterPro" id="IPR051270">
    <property type="entry name" value="Tyrosine-tRNA_ligase_regulator"/>
</dbReference>
<dbReference type="Pfam" id="PF01588">
    <property type="entry name" value="tRNA_bind"/>
    <property type="match status" value="1"/>
</dbReference>
<dbReference type="Pfam" id="PF21972">
    <property type="entry name" value="Arc1p_N_like"/>
    <property type="match status" value="1"/>
</dbReference>
<dbReference type="OrthoDB" id="19141at2759"/>
<dbReference type="PROSITE" id="PS50405">
    <property type="entry name" value="GST_CTER"/>
    <property type="match status" value="1"/>
</dbReference>
<gene>
    <name evidence="6" type="ORF">BaOVIS_024880</name>
</gene>
<name>A0A9W5TBC2_BABOV</name>
<proteinExistence type="predicted"/>